<evidence type="ECO:0000256" key="3">
    <source>
        <dbReference type="ARBA" id="ARBA00019077"/>
    </source>
</evidence>
<name>A0ABZ3C2Q6_9GAMM</name>
<evidence type="ECO:0000256" key="7">
    <source>
        <dbReference type="RuleBase" id="RU365103"/>
    </source>
</evidence>
<dbReference type="Gene3D" id="3.40.50.2000">
    <property type="entry name" value="Glycogen Phosphorylase B"/>
    <property type="match status" value="1"/>
</dbReference>
<evidence type="ECO:0000256" key="6">
    <source>
        <dbReference type="ARBA" id="ARBA00049183"/>
    </source>
</evidence>
<reference evidence="9 10" key="1">
    <citation type="submission" date="2024-03" db="EMBL/GenBank/DDBJ databases">
        <title>Complete Genome Sequence and Annotation of Ignatzschineria larvae DSM 13226.</title>
        <authorList>
            <person name="Cantrell E."/>
            <person name="Burcham Z.M."/>
        </authorList>
    </citation>
    <scope>NUCLEOTIDE SEQUENCE [LARGE SCALE GENOMIC DNA]</scope>
    <source>
        <strain evidence="9 10">DSM 13226</strain>
    </source>
</reference>
<evidence type="ECO:0000256" key="1">
    <source>
        <dbReference type="ARBA" id="ARBA00004713"/>
    </source>
</evidence>
<comment type="subcellular location">
    <subcellularLocation>
        <location evidence="7">Cell membrane</location>
    </subcellularLocation>
</comment>
<feature type="domain" description="3-deoxy-D-manno-octulosonic-acid transferase N-terminal" evidence="8">
    <location>
        <begin position="35"/>
        <end position="211"/>
    </location>
</feature>
<evidence type="ECO:0000256" key="4">
    <source>
        <dbReference type="ARBA" id="ARBA00022679"/>
    </source>
</evidence>
<sequence>MIILRLYQLLWWLLLPIIVVLRLWRDWRSPFGLQNFQDRFGFQLLPKVDLIIHAVSLGEVRAVTPLVKRLLDEKPSLRILFTATTLTGSDQIQRTFKRALTEDRLFHTYLPFDFGPSIASFLKRTSPKAILIMETEIWPNLFYQAEKRNIEVIMISACLSDRSFYRYQKIRQTIRNLLKPVTVLTQTDEDSLRFELLGAEKTKRMGNIKYDLEVDPSVFEQRDQLRALKLPDSLYWMGASTHEEEEEIIIEAFIEARKKSPHLKLIIAPRHPERFPEVKSLLEEYVDAHNFVLSIRSNGSLEALNSRADIWLIDTLGELLLFYAFADIALVGGSFVPIGGHNILEPAYFAKPIIVGPYMNENRETLVQFLENKAILQVDSEALESTVIALSQDKALREIYGNAAHQTMIENQGAIDIVIEQVNNHFPDTEKVA</sequence>
<evidence type="ECO:0000313" key="10">
    <source>
        <dbReference type="Proteomes" id="UP001449178"/>
    </source>
</evidence>
<dbReference type="InterPro" id="IPR038107">
    <property type="entry name" value="Glycos_transf_N_sf"/>
</dbReference>
<evidence type="ECO:0000256" key="5">
    <source>
        <dbReference type="ARBA" id="ARBA00031445"/>
    </source>
</evidence>
<keyword evidence="4 7" id="KW-0808">Transferase</keyword>
<proteinExistence type="inferred from homology"/>
<comment type="catalytic activity">
    <reaction evidence="6 7">
        <text>lipid IVA (E. coli) + CMP-3-deoxy-beta-D-manno-octulosonate = alpha-Kdo-(2-&gt;6)-lipid IVA (E. coli) + CMP + H(+)</text>
        <dbReference type="Rhea" id="RHEA:28066"/>
        <dbReference type="ChEBI" id="CHEBI:15378"/>
        <dbReference type="ChEBI" id="CHEBI:58603"/>
        <dbReference type="ChEBI" id="CHEBI:60364"/>
        <dbReference type="ChEBI" id="CHEBI:60377"/>
        <dbReference type="ChEBI" id="CHEBI:85987"/>
        <dbReference type="EC" id="2.4.99.12"/>
    </reaction>
</comment>
<dbReference type="EC" id="2.4.99.12" evidence="2 7"/>
<keyword evidence="9" id="KW-0328">Glycosyltransferase</keyword>
<dbReference type="GO" id="GO:0043842">
    <property type="term" value="F:Kdo transferase activity"/>
    <property type="evidence" value="ECO:0007669"/>
    <property type="project" value="UniProtKB-EC"/>
</dbReference>
<evidence type="ECO:0000259" key="8">
    <source>
        <dbReference type="Pfam" id="PF04413"/>
    </source>
</evidence>
<evidence type="ECO:0000313" key="9">
    <source>
        <dbReference type="EMBL" id="WZW88776.1"/>
    </source>
</evidence>
<dbReference type="EMBL" id="CP150637">
    <property type="protein sequence ID" value="WZW88776.1"/>
    <property type="molecule type" value="Genomic_DNA"/>
</dbReference>
<keyword evidence="7" id="KW-0812">Transmembrane</keyword>
<dbReference type="PANTHER" id="PTHR42755:SF1">
    <property type="entry name" value="3-DEOXY-D-MANNO-OCTULOSONIC ACID TRANSFERASE, MITOCHONDRIAL-RELATED"/>
    <property type="match status" value="1"/>
</dbReference>
<keyword evidence="7" id="KW-1003">Cell membrane</keyword>
<accession>A0ABZ3C2Q6</accession>
<comment type="similarity">
    <text evidence="7">Belongs to the glycosyltransferase group 1 family.</text>
</comment>
<keyword evidence="7" id="KW-1133">Transmembrane helix</keyword>
<dbReference type="Proteomes" id="UP001449178">
    <property type="component" value="Chromosome"/>
</dbReference>
<keyword evidence="10" id="KW-1185">Reference proteome</keyword>
<dbReference type="Gene3D" id="3.40.50.11720">
    <property type="entry name" value="3-Deoxy-D-manno-octulosonic-acid transferase, N-terminal domain"/>
    <property type="match status" value="1"/>
</dbReference>
<dbReference type="SUPFAM" id="SSF53756">
    <property type="entry name" value="UDP-Glycosyltransferase/glycogen phosphorylase"/>
    <property type="match status" value="1"/>
</dbReference>
<organism evidence="9 10">
    <name type="scientific">Ignatzschineria larvae DSM 13226</name>
    <dbReference type="NCBI Taxonomy" id="1111732"/>
    <lineage>
        <taxon>Bacteria</taxon>
        <taxon>Pseudomonadati</taxon>
        <taxon>Pseudomonadota</taxon>
        <taxon>Gammaproteobacteria</taxon>
        <taxon>Cardiobacteriales</taxon>
        <taxon>Ignatzschineriaceae</taxon>
        <taxon>Ignatzschineria</taxon>
    </lineage>
</organism>
<keyword evidence="7" id="KW-0472">Membrane</keyword>
<dbReference type="PANTHER" id="PTHR42755">
    <property type="entry name" value="3-DEOXY-MANNO-OCTULOSONATE CYTIDYLYLTRANSFERASE"/>
    <property type="match status" value="1"/>
</dbReference>
<comment type="pathway">
    <text evidence="1 7">Bacterial outer membrane biogenesis; LPS core biosynthesis.</text>
</comment>
<dbReference type="Pfam" id="PF04413">
    <property type="entry name" value="Glycos_transf_N"/>
    <property type="match status" value="1"/>
</dbReference>
<feature type="transmembrane region" description="Helical" evidence="7">
    <location>
        <begin position="6"/>
        <end position="24"/>
    </location>
</feature>
<protein>
    <recommendedName>
        <fullName evidence="3 7">3-deoxy-D-manno-octulosonic acid transferase</fullName>
        <shortName evidence="7">Kdo transferase</shortName>
        <ecNumber evidence="2 7">2.4.99.12</ecNumber>
    </recommendedName>
    <alternativeName>
        <fullName evidence="5 7">Lipid IV(A) 3-deoxy-D-manno-octulosonic acid transferase</fullName>
    </alternativeName>
</protein>
<dbReference type="InterPro" id="IPR039901">
    <property type="entry name" value="Kdotransferase"/>
</dbReference>
<dbReference type="RefSeq" id="WP_051396319.1">
    <property type="nucleotide sequence ID" value="NZ_CP150637.1"/>
</dbReference>
<keyword evidence="7" id="KW-0448">Lipopolysaccharide biosynthesis</keyword>
<dbReference type="InterPro" id="IPR007507">
    <property type="entry name" value="Glycos_transf_N"/>
</dbReference>
<evidence type="ECO:0000256" key="2">
    <source>
        <dbReference type="ARBA" id="ARBA00012621"/>
    </source>
</evidence>
<comment type="function">
    <text evidence="7">Involved in lipopolysaccharide (LPS) biosynthesis. Catalyzes the transfer of 3-deoxy-D-manno-octulosonate (Kdo) residue(s) from CMP-Kdo to lipid IV(A), the tetraacyldisaccharide-1,4'-bisphosphate precursor of lipid A.</text>
</comment>
<gene>
    <name evidence="9" type="ORF">WMO13_05135</name>
</gene>